<name>A0AAW1NUK4_9CHLO</name>
<evidence type="ECO:0000313" key="2">
    <source>
        <dbReference type="Proteomes" id="UP001465755"/>
    </source>
</evidence>
<evidence type="ECO:0008006" key="3">
    <source>
        <dbReference type="Google" id="ProtNLM"/>
    </source>
</evidence>
<gene>
    <name evidence="1" type="ORF">WJX73_001647</name>
</gene>
<accession>A0AAW1NUK4</accession>
<sequence length="103" mass="11800">MTLPLEIWYNIIELLPFTQRVLCQSLPLPITSWLDTRADGVRAVKLKLACCRYPESCPRTHRHLPEFLACLLSVPVAVHLDFECFGAWTFSTVPFAPMLPWTV</sequence>
<dbReference type="AlphaFoldDB" id="A0AAW1NUK4"/>
<dbReference type="Proteomes" id="UP001465755">
    <property type="component" value="Unassembled WGS sequence"/>
</dbReference>
<evidence type="ECO:0000313" key="1">
    <source>
        <dbReference type="EMBL" id="KAK9795214.1"/>
    </source>
</evidence>
<proteinExistence type="predicted"/>
<reference evidence="1 2" key="1">
    <citation type="journal article" date="2024" name="Nat. Commun.">
        <title>Phylogenomics reveals the evolutionary origins of lichenization in chlorophyte algae.</title>
        <authorList>
            <person name="Puginier C."/>
            <person name="Libourel C."/>
            <person name="Otte J."/>
            <person name="Skaloud P."/>
            <person name="Haon M."/>
            <person name="Grisel S."/>
            <person name="Petersen M."/>
            <person name="Berrin J.G."/>
            <person name="Delaux P.M."/>
            <person name="Dal Grande F."/>
            <person name="Keller J."/>
        </authorList>
    </citation>
    <scope>NUCLEOTIDE SEQUENCE [LARGE SCALE GENOMIC DNA]</scope>
    <source>
        <strain evidence="1 2">SAG 2036</strain>
    </source>
</reference>
<protein>
    <recommendedName>
        <fullName evidence="3">F-box domain-containing protein</fullName>
    </recommendedName>
</protein>
<comment type="caution">
    <text evidence="1">The sequence shown here is derived from an EMBL/GenBank/DDBJ whole genome shotgun (WGS) entry which is preliminary data.</text>
</comment>
<keyword evidence="2" id="KW-1185">Reference proteome</keyword>
<dbReference type="EMBL" id="JALJOQ010000130">
    <property type="protein sequence ID" value="KAK9795214.1"/>
    <property type="molecule type" value="Genomic_DNA"/>
</dbReference>
<organism evidence="1 2">
    <name type="scientific">Symbiochloris irregularis</name>
    <dbReference type="NCBI Taxonomy" id="706552"/>
    <lineage>
        <taxon>Eukaryota</taxon>
        <taxon>Viridiplantae</taxon>
        <taxon>Chlorophyta</taxon>
        <taxon>core chlorophytes</taxon>
        <taxon>Trebouxiophyceae</taxon>
        <taxon>Trebouxiales</taxon>
        <taxon>Trebouxiaceae</taxon>
        <taxon>Symbiochloris</taxon>
    </lineage>
</organism>